<dbReference type="SUPFAM" id="SSF52540">
    <property type="entry name" value="P-loop containing nucleoside triphosphate hydrolases"/>
    <property type="match status" value="1"/>
</dbReference>
<dbReference type="GO" id="GO:0005829">
    <property type="term" value="C:cytosol"/>
    <property type="evidence" value="ECO:0007669"/>
    <property type="project" value="TreeGrafter"/>
</dbReference>
<dbReference type="PANTHER" id="PTHR21087">
    <property type="entry name" value="SHIKIMATE KINASE"/>
    <property type="match status" value="1"/>
</dbReference>
<dbReference type="OrthoDB" id="9800332at2"/>
<keyword evidence="7 11" id="KW-0418">Kinase</keyword>
<dbReference type="InterPro" id="IPR027417">
    <property type="entry name" value="P-loop_NTPase"/>
</dbReference>
<feature type="binding site" evidence="11">
    <location>
        <position position="73"/>
    </location>
    <ligand>
        <name>substrate</name>
    </ligand>
</feature>
<feature type="binding site" evidence="11">
    <location>
        <position position="28"/>
    </location>
    <ligand>
        <name>substrate</name>
    </ligand>
</feature>
<dbReference type="GO" id="GO:0000287">
    <property type="term" value="F:magnesium ion binding"/>
    <property type="evidence" value="ECO:0007669"/>
    <property type="project" value="UniProtKB-UniRule"/>
</dbReference>
<evidence type="ECO:0000256" key="6">
    <source>
        <dbReference type="ARBA" id="ARBA00022741"/>
    </source>
</evidence>
<feature type="binding site" evidence="11">
    <location>
        <position position="113"/>
    </location>
    <ligand>
        <name>ATP</name>
        <dbReference type="ChEBI" id="CHEBI:30616"/>
    </ligand>
</feature>
<comment type="cofactor">
    <cofactor evidence="11">
        <name>Mg(2+)</name>
        <dbReference type="ChEBI" id="CHEBI:18420"/>
    </cofactor>
    <text evidence="11">Binds 1 Mg(2+) ion per subunit.</text>
</comment>
<keyword evidence="5 11" id="KW-0808">Transferase</keyword>
<feature type="binding site" evidence="11">
    <location>
        <position position="14"/>
    </location>
    <ligand>
        <name>Mg(2+)</name>
        <dbReference type="ChEBI" id="CHEBI:18420"/>
    </ligand>
</feature>
<feature type="binding site" evidence="11">
    <location>
        <begin position="10"/>
        <end position="15"/>
    </location>
    <ligand>
        <name>ATP</name>
        <dbReference type="ChEBI" id="CHEBI:30616"/>
    </ligand>
</feature>
<dbReference type="EMBL" id="VUNP01000031">
    <property type="protein sequence ID" value="MST54132.1"/>
    <property type="molecule type" value="Genomic_DNA"/>
</dbReference>
<evidence type="ECO:0000256" key="10">
    <source>
        <dbReference type="ARBA" id="ARBA00048567"/>
    </source>
</evidence>
<dbReference type="PRINTS" id="PR01100">
    <property type="entry name" value="SHIKIMTKNASE"/>
</dbReference>
<keyword evidence="9 11" id="KW-0057">Aromatic amino acid biosynthesis</keyword>
<dbReference type="UniPathway" id="UPA00053">
    <property type="reaction ID" value="UER00088"/>
</dbReference>
<keyword evidence="4 11" id="KW-0028">Amino-acid biosynthesis</keyword>
<name>A0A6N7X726_STRAY</name>
<keyword evidence="11" id="KW-0479">Metal-binding</keyword>
<evidence type="ECO:0000256" key="11">
    <source>
        <dbReference type="HAMAP-Rule" id="MF_00109"/>
    </source>
</evidence>
<dbReference type="GO" id="GO:0004765">
    <property type="term" value="F:shikimate kinase activity"/>
    <property type="evidence" value="ECO:0007669"/>
    <property type="project" value="UniProtKB-UniRule"/>
</dbReference>
<dbReference type="GeneID" id="99636974"/>
<keyword evidence="11" id="KW-0460">Magnesium</keyword>
<dbReference type="Pfam" id="PF01202">
    <property type="entry name" value="SKI"/>
    <property type="match status" value="1"/>
</dbReference>
<dbReference type="CDD" id="cd00464">
    <property type="entry name" value="SK"/>
    <property type="match status" value="1"/>
</dbReference>
<comment type="subcellular location">
    <subcellularLocation>
        <location evidence="11">Cytoplasm</location>
    </subcellularLocation>
</comment>
<comment type="catalytic activity">
    <reaction evidence="10 11">
        <text>shikimate + ATP = 3-phosphoshikimate + ADP + H(+)</text>
        <dbReference type="Rhea" id="RHEA:13121"/>
        <dbReference type="ChEBI" id="CHEBI:15378"/>
        <dbReference type="ChEBI" id="CHEBI:30616"/>
        <dbReference type="ChEBI" id="CHEBI:36208"/>
        <dbReference type="ChEBI" id="CHEBI:145989"/>
        <dbReference type="ChEBI" id="CHEBI:456216"/>
        <dbReference type="EC" id="2.7.1.71"/>
    </reaction>
</comment>
<keyword evidence="8 11" id="KW-0067">ATP-binding</keyword>
<evidence type="ECO:0000313" key="12">
    <source>
        <dbReference type="EMBL" id="MST54132.1"/>
    </source>
</evidence>
<dbReference type="RefSeq" id="WP_154455252.1">
    <property type="nucleotide sequence ID" value="NZ_BRXN01000027.1"/>
</dbReference>
<evidence type="ECO:0000256" key="5">
    <source>
        <dbReference type="ARBA" id="ARBA00022679"/>
    </source>
</evidence>
<dbReference type="Proteomes" id="UP000471052">
    <property type="component" value="Unassembled WGS sequence"/>
</dbReference>
<dbReference type="InterPro" id="IPR000623">
    <property type="entry name" value="Shikimate_kinase/TSH1"/>
</dbReference>
<evidence type="ECO:0000256" key="1">
    <source>
        <dbReference type="ARBA" id="ARBA00004842"/>
    </source>
</evidence>
<dbReference type="PANTHER" id="PTHR21087:SF16">
    <property type="entry name" value="SHIKIMATE KINASE 1, CHLOROPLASTIC"/>
    <property type="match status" value="1"/>
</dbReference>
<dbReference type="EC" id="2.7.1.71" evidence="3 11"/>
<evidence type="ECO:0000256" key="9">
    <source>
        <dbReference type="ARBA" id="ARBA00023141"/>
    </source>
</evidence>
<dbReference type="AlphaFoldDB" id="A0A6N7X726"/>
<comment type="subunit">
    <text evidence="11">Monomer.</text>
</comment>
<gene>
    <name evidence="11" type="primary">aroK</name>
    <name evidence="12" type="ORF">FYJ82_07015</name>
</gene>
<evidence type="ECO:0000256" key="7">
    <source>
        <dbReference type="ARBA" id="ARBA00022777"/>
    </source>
</evidence>
<sequence length="158" mass="17564">MARIIIGFMGSGKTTISSLLDEDYVDMDAVIVERIGMPIADFFEKEGEARFREIESQVLAELIASDRVIATGGGIVTSAANRALLAKNPETIYLKADFDTLYNRIQKDTKNVRPLFVNNSKEDFKAIFDGRQDLYESVANRIIEVAGKTPKDIIEEIG</sequence>
<evidence type="ECO:0000313" key="13">
    <source>
        <dbReference type="Proteomes" id="UP000471052"/>
    </source>
</evidence>
<organism evidence="12 13">
    <name type="scientific">Streptococcus alactolyticus</name>
    <dbReference type="NCBI Taxonomy" id="29389"/>
    <lineage>
        <taxon>Bacteria</taxon>
        <taxon>Bacillati</taxon>
        <taxon>Bacillota</taxon>
        <taxon>Bacilli</taxon>
        <taxon>Lactobacillales</taxon>
        <taxon>Streptococcaceae</taxon>
        <taxon>Streptococcus</taxon>
    </lineage>
</organism>
<keyword evidence="6 11" id="KW-0547">Nucleotide-binding</keyword>
<comment type="pathway">
    <text evidence="1 11">Metabolic intermediate biosynthesis; chorismate biosynthesis; chorismate from D-erythrose 4-phosphate and phosphoenolpyruvate: step 5/7.</text>
</comment>
<dbReference type="GO" id="GO:0008652">
    <property type="term" value="P:amino acid biosynthetic process"/>
    <property type="evidence" value="ECO:0007669"/>
    <property type="project" value="UniProtKB-KW"/>
</dbReference>
<comment type="similarity">
    <text evidence="2 11">Belongs to the shikimate kinase family.</text>
</comment>
<dbReference type="GO" id="GO:0005524">
    <property type="term" value="F:ATP binding"/>
    <property type="evidence" value="ECO:0007669"/>
    <property type="project" value="UniProtKB-UniRule"/>
</dbReference>
<dbReference type="Gene3D" id="3.40.50.300">
    <property type="entry name" value="P-loop containing nucleotide triphosphate hydrolases"/>
    <property type="match status" value="1"/>
</dbReference>
<comment type="caution">
    <text evidence="12">The sequence shown here is derived from an EMBL/GenBank/DDBJ whole genome shotgun (WGS) entry which is preliminary data.</text>
</comment>
<evidence type="ECO:0000256" key="2">
    <source>
        <dbReference type="ARBA" id="ARBA00006997"/>
    </source>
</evidence>
<reference evidence="12 13" key="1">
    <citation type="submission" date="2019-08" db="EMBL/GenBank/DDBJ databases">
        <title>In-depth cultivation of the pig gut microbiome towards novel bacterial diversity and tailored functional studies.</title>
        <authorList>
            <person name="Wylensek D."/>
            <person name="Hitch T.C.A."/>
            <person name="Clavel T."/>
        </authorList>
    </citation>
    <scope>NUCLEOTIDE SEQUENCE [LARGE SCALE GENOMIC DNA]</scope>
    <source>
        <strain evidence="12 13">BL-178-WT-3A</strain>
    </source>
</reference>
<dbReference type="InterPro" id="IPR031322">
    <property type="entry name" value="Shikimate/glucono_kinase"/>
</dbReference>
<keyword evidence="11" id="KW-0963">Cytoplasm</keyword>
<evidence type="ECO:0000256" key="8">
    <source>
        <dbReference type="ARBA" id="ARBA00022840"/>
    </source>
</evidence>
<proteinExistence type="inferred from homology"/>
<dbReference type="HAMAP" id="MF_00109">
    <property type="entry name" value="Shikimate_kinase"/>
    <property type="match status" value="1"/>
</dbReference>
<accession>A0A6N7X726</accession>
<dbReference type="GO" id="GO:0009423">
    <property type="term" value="P:chorismate biosynthetic process"/>
    <property type="evidence" value="ECO:0007669"/>
    <property type="project" value="UniProtKB-UniRule"/>
</dbReference>
<comment type="function">
    <text evidence="11">Catalyzes the specific phosphorylation of the 3-hydroxyl group of shikimic acid using ATP as a cosubstrate.</text>
</comment>
<feature type="binding site" evidence="11">
    <location>
        <position position="52"/>
    </location>
    <ligand>
        <name>substrate</name>
    </ligand>
</feature>
<comment type="caution">
    <text evidence="11">Lacks conserved residue(s) required for the propagation of feature annotation.</text>
</comment>
<evidence type="ECO:0000256" key="3">
    <source>
        <dbReference type="ARBA" id="ARBA00012154"/>
    </source>
</evidence>
<dbReference type="GO" id="GO:0009073">
    <property type="term" value="P:aromatic amino acid family biosynthetic process"/>
    <property type="evidence" value="ECO:0007669"/>
    <property type="project" value="UniProtKB-KW"/>
</dbReference>
<feature type="binding site" evidence="11">
    <location>
        <position position="131"/>
    </location>
    <ligand>
        <name>substrate</name>
    </ligand>
</feature>
<dbReference type="PROSITE" id="PS01128">
    <property type="entry name" value="SHIKIMATE_KINASE"/>
    <property type="match status" value="1"/>
</dbReference>
<evidence type="ECO:0000256" key="4">
    <source>
        <dbReference type="ARBA" id="ARBA00022605"/>
    </source>
</evidence>
<protein>
    <recommendedName>
        <fullName evidence="3 11">Shikimate kinase</fullName>
        <shortName evidence="11">SK</shortName>
        <ecNumber evidence="3 11">2.7.1.71</ecNumber>
    </recommendedName>
</protein>
<dbReference type="InterPro" id="IPR023000">
    <property type="entry name" value="Shikimate_kinase_CS"/>
</dbReference>